<organism evidence="1 2">
    <name type="scientific">Colletotrichum chrysophilum</name>
    <dbReference type="NCBI Taxonomy" id="1836956"/>
    <lineage>
        <taxon>Eukaryota</taxon>
        <taxon>Fungi</taxon>
        <taxon>Dikarya</taxon>
        <taxon>Ascomycota</taxon>
        <taxon>Pezizomycotina</taxon>
        <taxon>Sordariomycetes</taxon>
        <taxon>Hypocreomycetidae</taxon>
        <taxon>Glomerellales</taxon>
        <taxon>Glomerellaceae</taxon>
        <taxon>Colletotrichum</taxon>
        <taxon>Colletotrichum gloeosporioides species complex</taxon>
    </lineage>
</organism>
<comment type="caution">
    <text evidence="1">The sequence shown here is derived from an EMBL/GenBank/DDBJ whole genome shotgun (WGS) entry which is preliminary data.</text>
</comment>
<evidence type="ECO:0000313" key="1">
    <source>
        <dbReference type="EMBL" id="KAK1848009.1"/>
    </source>
</evidence>
<dbReference type="Proteomes" id="UP001243330">
    <property type="component" value="Unassembled WGS sequence"/>
</dbReference>
<sequence length="77" mass="9493">MPSRSQSSWVPQQVAIDYQRNDLLRRELDRIFGREQYRIHGIRLDHYQLSLPRRLEQGEIDSINRRMAHYRTQWEPE</sequence>
<accession>A0AAD9EE89</accession>
<evidence type="ECO:0000313" key="2">
    <source>
        <dbReference type="Proteomes" id="UP001243330"/>
    </source>
</evidence>
<gene>
    <name evidence="1" type="ORF">CCHR01_09384</name>
</gene>
<keyword evidence="2" id="KW-1185">Reference proteome</keyword>
<proteinExistence type="predicted"/>
<dbReference type="EMBL" id="JAQOWY010000184">
    <property type="protein sequence ID" value="KAK1848009.1"/>
    <property type="molecule type" value="Genomic_DNA"/>
</dbReference>
<reference evidence="1" key="1">
    <citation type="submission" date="2023-01" db="EMBL/GenBank/DDBJ databases">
        <title>Colletotrichum chrysophilum M932 genome sequence.</title>
        <authorList>
            <person name="Baroncelli R."/>
        </authorList>
    </citation>
    <scope>NUCLEOTIDE SEQUENCE</scope>
    <source>
        <strain evidence="1">M932</strain>
    </source>
</reference>
<name>A0AAD9EE89_9PEZI</name>
<protein>
    <submittedName>
        <fullName evidence="1">Uncharacterized protein</fullName>
    </submittedName>
</protein>
<dbReference type="AlphaFoldDB" id="A0AAD9EE89"/>